<reference evidence="3" key="1">
    <citation type="journal article" date="2019" name="Int. J. Syst. Evol. Microbiol.">
        <title>The Global Catalogue of Microorganisms (GCM) 10K type strain sequencing project: providing services to taxonomists for standard genome sequencing and annotation.</title>
        <authorList>
            <consortium name="The Broad Institute Genomics Platform"/>
            <consortium name="The Broad Institute Genome Sequencing Center for Infectious Disease"/>
            <person name="Wu L."/>
            <person name="Ma J."/>
        </authorList>
    </citation>
    <scope>NUCLEOTIDE SEQUENCE [LARGE SCALE GENOMIC DNA]</scope>
    <source>
        <strain evidence="3">JCM 17630</strain>
    </source>
</reference>
<comment type="caution">
    <text evidence="2">The sequence shown here is derived from an EMBL/GenBank/DDBJ whole genome shotgun (WGS) entry which is preliminary data.</text>
</comment>
<keyword evidence="3" id="KW-1185">Reference proteome</keyword>
<organism evidence="2 3">
    <name type="scientific">Postechiella marina</name>
    <dbReference type="NCBI Taxonomy" id="943941"/>
    <lineage>
        <taxon>Bacteria</taxon>
        <taxon>Pseudomonadati</taxon>
        <taxon>Bacteroidota</taxon>
        <taxon>Flavobacteriia</taxon>
        <taxon>Flavobacteriales</taxon>
        <taxon>Flavobacteriaceae</taxon>
        <taxon>Postechiella</taxon>
    </lineage>
</organism>
<evidence type="ECO:0000313" key="2">
    <source>
        <dbReference type="EMBL" id="GAA4234311.1"/>
    </source>
</evidence>
<keyword evidence="1" id="KW-0732">Signal</keyword>
<proteinExistence type="predicted"/>
<dbReference type="NCBIfam" id="TIGR04549">
    <property type="entry name" value="LP_HExxH_w_tonB"/>
    <property type="match status" value="1"/>
</dbReference>
<dbReference type="Pfam" id="PF15890">
    <property type="entry name" value="Peptidase_Mx1"/>
    <property type="match status" value="1"/>
</dbReference>
<dbReference type="Gene3D" id="3.40.390.70">
    <property type="match status" value="1"/>
</dbReference>
<dbReference type="InterPro" id="IPR030890">
    <property type="entry name" value="LP_HExxH_w_TonB"/>
</dbReference>
<name>A0ABP8C611_9FLAO</name>
<accession>A0ABP8C611</accession>
<gene>
    <name evidence="2" type="ORF">GCM10022291_13360</name>
</gene>
<feature type="chain" id="PRO_5046375871" evidence="1">
    <location>
        <begin position="23"/>
        <end position="315"/>
    </location>
</feature>
<evidence type="ECO:0000256" key="1">
    <source>
        <dbReference type="SAM" id="SignalP"/>
    </source>
</evidence>
<evidence type="ECO:0000313" key="3">
    <source>
        <dbReference type="Proteomes" id="UP001501496"/>
    </source>
</evidence>
<sequence length="315" mass="35702">MKNIVKLIILMLSVTCFYQCQSDDTNAQFVAPENPDISSANDQYLYDNDGKSLFETYGTATRWRWNDNFIDPDERATPIEADFVIPSTKIVEYLWAGPYASTGIDADAFIKDLFPAELVYMGSYIFNEDGTVKLGFAEGGARVTLLNMNDLDFQNREWLTDPSGGILATVHHEFSHIVHQNHDIPVGFNTISESYLGNGWSNGVSRDDAIKLGMVRNYGTLNEYEDFCEIISHLLVVDKDTFEEDFINQEDCTTYTDAGEIVNCRELNEGRQLISQKVDLVVDFYKNNFNVDLLAVRDSLQTRLDKVIEMNGIPE</sequence>
<dbReference type="EMBL" id="BAABCA010000003">
    <property type="protein sequence ID" value="GAA4234311.1"/>
    <property type="molecule type" value="Genomic_DNA"/>
</dbReference>
<protein>
    <submittedName>
        <fullName evidence="2">Zinc-binding metallopeptidase</fullName>
    </submittedName>
</protein>
<dbReference type="Proteomes" id="UP001501496">
    <property type="component" value="Unassembled WGS sequence"/>
</dbReference>
<feature type="signal peptide" evidence="1">
    <location>
        <begin position="1"/>
        <end position="22"/>
    </location>
</feature>
<dbReference type="RefSeq" id="WP_344787361.1">
    <property type="nucleotide sequence ID" value="NZ_BAABCA010000003.1"/>
</dbReference>